<sequence>MEGSMRMETSITPCNPRGNVPRRSSPIQRFVPECLSYDCAGERQSEGFHRYEQIPFRQLDRVPVRRWPRGNWGKDVSMAREHLHGASTSVLRRSTANSSLRHK</sequence>
<feature type="region of interest" description="Disordered" evidence="1">
    <location>
        <begin position="1"/>
        <end position="25"/>
    </location>
</feature>
<dbReference type="Gramene" id="ERN12704">
    <property type="protein sequence ID" value="ERN12704"/>
    <property type="gene ID" value="AMTR_s00179p00030720"/>
</dbReference>
<gene>
    <name evidence="2" type="ORF">AMTR_s00179p00030720</name>
</gene>
<dbReference type="HOGENOM" id="CLU_2267436_0_0_1"/>
<evidence type="ECO:0000256" key="1">
    <source>
        <dbReference type="SAM" id="MobiDB-lite"/>
    </source>
</evidence>
<dbReference type="AlphaFoldDB" id="W1PXK7"/>
<dbReference type="Proteomes" id="UP000017836">
    <property type="component" value="Unassembled WGS sequence"/>
</dbReference>
<keyword evidence="3" id="KW-1185">Reference proteome</keyword>
<reference evidence="3" key="1">
    <citation type="journal article" date="2013" name="Science">
        <title>The Amborella genome and the evolution of flowering plants.</title>
        <authorList>
            <consortium name="Amborella Genome Project"/>
        </authorList>
    </citation>
    <scope>NUCLEOTIDE SEQUENCE [LARGE SCALE GENOMIC DNA]</scope>
</reference>
<name>W1PXK7_AMBTC</name>
<accession>W1PXK7</accession>
<evidence type="ECO:0000313" key="3">
    <source>
        <dbReference type="Proteomes" id="UP000017836"/>
    </source>
</evidence>
<feature type="region of interest" description="Disordered" evidence="1">
    <location>
        <begin position="83"/>
        <end position="103"/>
    </location>
</feature>
<evidence type="ECO:0000313" key="2">
    <source>
        <dbReference type="EMBL" id="ERN12704.1"/>
    </source>
</evidence>
<proteinExistence type="predicted"/>
<protein>
    <submittedName>
        <fullName evidence="2">Uncharacterized protein</fullName>
    </submittedName>
</protein>
<dbReference type="EMBL" id="KI392606">
    <property type="protein sequence ID" value="ERN12704.1"/>
    <property type="molecule type" value="Genomic_DNA"/>
</dbReference>
<organism evidence="2 3">
    <name type="scientific">Amborella trichopoda</name>
    <dbReference type="NCBI Taxonomy" id="13333"/>
    <lineage>
        <taxon>Eukaryota</taxon>
        <taxon>Viridiplantae</taxon>
        <taxon>Streptophyta</taxon>
        <taxon>Embryophyta</taxon>
        <taxon>Tracheophyta</taxon>
        <taxon>Spermatophyta</taxon>
        <taxon>Magnoliopsida</taxon>
        <taxon>Amborellales</taxon>
        <taxon>Amborellaceae</taxon>
        <taxon>Amborella</taxon>
    </lineage>
</organism>
<feature type="compositionally biased region" description="Polar residues" evidence="1">
    <location>
        <begin position="86"/>
        <end position="103"/>
    </location>
</feature>